<feature type="transmembrane region" description="Helical" evidence="9">
    <location>
        <begin position="93"/>
        <end position="114"/>
    </location>
</feature>
<feature type="transmembrane region" description="Helical" evidence="9">
    <location>
        <begin position="20"/>
        <end position="43"/>
    </location>
</feature>
<dbReference type="Gene3D" id="3.40.50.720">
    <property type="entry name" value="NAD(P)-binding Rossmann-like Domain"/>
    <property type="match status" value="1"/>
</dbReference>
<feature type="transmembrane region" description="Helical" evidence="9">
    <location>
        <begin position="156"/>
        <end position="176"/>
    </location>
</feature>
<dbReference type="InterPro" id="IPR038770">
    <property type="entry name" value="Na+/solute_symporter_sf"/>
</dbReference>
<keyword evidence="8 9" id="KW-0472">Membrane</keyword>
<dbReference type="SUPFAM" id="SSF51735">
    <property type="entry name" value="NAD(P)-binding Rossmann-fold domains"/>
    <property type="match status" value="1"/>
</dbReference>
<dbReference type="RefSeq" id="WP_146521374.1">
    <property type="nucleotide sequence ID" value="NZ_CP151726.1"/>
</dbReference>
<evidence type="ECO:0000256" key="7">
    <source>
        <dbReference type="ARBA" id="ARBA00023065"/>
    </source>
</evidence>
<sequence>MEFLLYLSLVPAIGVLAQWLAWRLNLPGILLLLLFGMILGQFLQPDDYLAKLTGGDETAGPNLLFPLVALSVAVIMFEGGLSLKLHELKEAGAAVLQLCTIGAAITFALAATAARWTLGFDWSICFLLGGILTVTGPTVIGPLLRQVQPSRRVSSTLKWEGIVIDPIGAVLAVLVFEQLIDQLHQGGAASAALMLLKTVAVGSVLGILGGLLLAIALRRFWIPDNLHGVAALSLGMLLFALSDMLAHESGLITVTVMGVWLANQKNLDIEHIVELKENLRTLLIGCLFVVLGSRVQLSDIMAIGWGGIAFVALLIVIVRPISVFASTLGTKLTLPEKTFVAFLAPRGIVAAAVSSVFALAIERDGQPLNLVGSDQLSTVTFFVIVATVLIYGLSASPLAKLLGLAEDQSNGILIAGADPWVRDFALTLQKEDVAVLLVDTNFNKVSAARQLGINAVCANILNEHVREDLDLTGIGQLMALTQNDEVNSLATRECRHLFNRSALYQLPFKNQNAKSRRGLTSNLMGRALFSPERTFSNIRDMHAAGAVFKATKLSETFTFADFETTYGDSATILCSIDTNRKLLVNTIDAPLKPEAGQTVIALVGSINVPDEHAATPAE</sequence>
<feature type="domain" description="RCK N-terminal" evidence="11">
    <location>
        <begin position="412"/>
        <end position="500"/>
    </location>
</feature>
<evidence type="ECO:0000256" key="9">
    <source>
        <dbReference type="SAM" id="Phobius"/>
    </source>
</evidence>
<evidence type="ECO:0000313" key="12">
    <source>
        <dbReference type="EMBL" id="TWU00817.1"/>
    </source>
</evidence>
<dbReference type="GO" id="GO:0006813">
    <property type="term" value="P:potassium ion transport"/>
    <property type="evidence" value="ECO:0007669"/>
    <property type="project" value="InterPro"/>
</dbReference>
<keyword evidence="4" id="KW-1003">Cell membrane</keyword>
<comment type="subcellular location">
    <subcellularLocation>
        <location evidence="1">Cell membrane</location>
        <topology evidence="1">Multi-pass membrane protein</topology>
    </subcellularLocation>
</comment>
<evidence type="ECO:0000313" key="13">
    <source>
        <dbReference type="Proteomes" id="UP000320176"/>
    </source>
</evidence>
<dbReference type="AlphaFoldDB" id="A0A5C6AMW0"/>
<evidence type="ECO:0000256" key="8">
    <source>
        <dbReference type="ARBA" id="ARBA00023136"/>
    </source>
</evidence>
<evidence type="ECO:0000256" key="4">
    <source>
        <dbReference type="ARBA" id="ARBA00022475"/>
    </source>
</evidence>
<keyword evidence="13" id="KW-1185">Reference proteome</keyword>
<dbReference type="Gene3D" id="1.20.1530.20">
    <property type="match status" value="1"/>
</dbReference>
<gene>
    <name evidence="12" type="primary">nhaP2</name>
    <name evidence="12" type="ORF">Pla52n_41860</name>
</gene>
<dbReference type="Pfam" id="PF00999">
    <property type="entry name" value="Na_H_Exchanger"/>
    <property type="match status" value="1"/>
</dbReference>
<keyword evidence="7" id="KW-0406">Ion transport</keyword>
<feature type="transmembrane region" description="Helical" evidence="9">
    <location>
        <begin position="63"/>
        <end position="81"/>
    </location>
</feature>
<evidence type="ECO:0000256" key="5">
    <source>
        <dbReference type="ARBA" id="ARBA00022692"/>
    </source>
</evidence>
<dbReference type="PANTHER" id="PTHR32507">
    <property type="entry name" value="NA(+)/H(+) ANTIPORTER 1"/>
    <property type="match status" value="1"/>
</dbReference>
<evidence type="ECO:0000256" key="6">
    <source>
        <dbReference type="ARBA" id="ARBA00022989"/>
    </source>
</evidence>
<dbReference type="GO" id="GO:1902600">
    <property type="term" value="P:proton transmembrane transport"/>
    <property type="evidence" value="ECO:0007669"/>
    <property type="project" value="InterPro"/>
</dbReference>
<feature type="transmembrane region" description="Helical" evidence="9">
    <location>
        <begin position="120"/>
        <end position="144"/>
    </location>
</feature>
<evidence type="ECO:0000256" key="2">
    <source>
        <dbReference type="ARBA" id="ARBA00022448"/>
    </source>
</evidence>
<feature type="transmembrane region" description="Helical" evidence="9">
    <location>
        <begin position="188"/>
        <end position="217"/>
    </location>
</feature>
<feature type="transmembrane region" description="Helical" evidence="9">
    <location>
        <begin position="229"/>
        <end position="247"/>
    </location>
</feature>
<dbReference type="InterPro" id="IPR006153">
    <property type="entry name" value="Cation/H_exchanger_TM"/>
</dbReference>
<protein>
    <submittedName>
        <fullName evidence="12">K(+)/H(+) antiporter NhaP2</fullName>
    </submittedName>
</protein>
<keyword evidence="2" id="KW-0813">Transport</keyword>
<dbReference type="InterPro" id="IPR036291">
    <property type="entry name" value="NAD(P)-bd_dom_sf"/>
</dbReference>
<organism evidence="12 13">
    <name type="scientific">Stieleria varia</name>
    <dbReference type="NCBI Taxonomy" id="2528005"/>
    <lineage>
        <taxon>Bacteria</taxon>
        <taxon>Pseudomonadati</taxon>
        <taxon>Planctomycetota</taxon>
        <taxon>Planctomycetia</taxon>
        <taxon>Pirellulales</taxon>
        <taxon>Pirellulaceae</taxon>
        <taxon>Stieleria</taxon>
    </lineage>
</organism>
<keyword evidence="5 9" id="KW-0812">Transmembrane</keyword>
<feature type="transmembrane region" description="Helical" evidence="9">
    <location>
        <begin position="339"/>
        <end position="361"/>
    </location>
</feature>
<reference evidence="12 13" key="1">
    <citation type="submission" date="2019-02" db="EMBL/GenBank/DDBJ databases">
        <title>Deep-cultivation of Planctomycetes and their phenomic and genomic characterization uncovers novel biology.</title>
        <authorList>
            <person name="Wiegand S."/>
            <person name="Jogler M."/>
            <person name="Boedeker C."/>
            <person name="Pinto D."/>
            <person name="Vollmers J."/>
            <person name="Rivas-Marin E."/>
            <person name="Kohn T."/>
            <person name="Peeters S.H."/>
            <person name="Heuer A."/>
            <person name="Rast P."/>
            <person name="Oberbeckmann S."/>
            <person name="Bunk B."/>
            <person name="Jeske O."/>
            <person name="Meyerdierks A."/>
            <person name="Storesund J.E."/>
            <person name="Kallscheuer N."/>
            <person name="Luecker S."/>
            <person name="Lage O.M."/>
            <person name="Pohl T."/>
            <person name="Merkel B.J."/>
            <person name="Hornburger P."/>
            <person name="Mueller R.-W."/>
            <person name="Bruemmer F."/>
            <person name="Labrenz M."/>
            <person name="Spormann A.M."/>
            <person name="Op Den Camp H."/>
            <person name="Overmann J."/>
            <person name="Amann R."/>
            <person name="Jetten M.S.M."/>
            <person name="Mascher T."/>
            <person name="Medema M.H."/>
            <person name="Devos D.P."/>
            <person name="Kaster A.-K."/>
            <person name="Ovreas L."/>
            <person name="Rohde M."/>
            <person name="Galperin M.Y."/>
            <person name="Jogler C."/>
        </authorList>
    </citation>
    <scope>NUCLEOTIDE SEQUENCE [LARGE SCALE GENOMIC DNA]</scope>
    <source>
        <strain evidence="12 13">Pla52n</strain>
    </source>
</reference>
<feature type="transmembrane region" description="Helical" evidence="9">
    <location>
        <begin position="381"/>
        <end position="399"/>
    </location>
</feature>
<proteinExistence type="predicted"/>
<name>A0A5C6AMW0_9BACT</name>
<evidence type="ECO:0000259" key="10">
    <source>
        <dbReference type="Pfam" id="PF00999"/>
    </source>
</evidence>
<accession>A0A5C6AMW0</accession>
<feature type="domain" description="Cation/H+ exchanger transmembrane" evidence="10">
    <location>
        <begin position="16"/>
        <end position="400"/>
    </location>
</feature>
<evidence type="ECO:0000256" key="3">
    <source>
        <dbReference type="ARBA" id="ARBA00022449"/>
    </source>
</evidence>
<dbReference type="OrthoDB" id="570124at2"/>
<dbReference type="Pfam" id="PF02254">
    <property type="entry name" value="TrkA_N"/>
    <property type="match status" value="1"/>
</dbReference>
<comment type="caution">
    <text evidence="12">The sequence shown here is derived from an EMBL/GenBank/DDBJ whole genome shotgun (WGS) entry which is preliminary data.</text>
</comment>
<dbReference type="PANTHER" id="PTHR32507:SF0">
    <property type="entry name" value="NA(+)_H(+) ANTIPORTER 2-RELATED"/>
    <property type="match status" value="1"/>
</dbReference>
<evidence type="ECO:0000256" key="1">
    <source>
        <dbReference type="ARBA" id="ARBA00004651"/>
    </source>
</evidence>
<dbReference type="Proteomes" id="UP000320176">
    <property type="component" value="Unassembled WGS sequence"/>
</dbReference>
<dbReference type="EMBL" id="SJPN01000005">
    <property type="protein sequence ID" value="TWU00817.1"/>
    <property type="molecule type" value="Genomic_DNA"/>
</dbReference>
<dbReference type="InterPro" id="IPR003148">
    <property type="entry name" value="RCK_N"/>
</dbReference>
<keyword evidence="3" id="KW-0050">Antiport</keyword>
<evidence type="ECO:0000259" key="11">
    <source>
        <dbReference type="Pfam" id="PF02254"/>
    </source>
</evidence>
<dbReference type="GO" id="GO:0015297">
    <property type="term" value="F:antiporter activity"/>
    <property type="evidence" value="ECO:0007669"/>
    <property type="project" value="UniProtKB-KW"/>
</dbReference>
<keyword evidence="6 9" id="KW-1133">Transmembrane helix</keyword>
<feature type="transmembrane region" description="Helical" evidence="9">
    <location>
        <begin position="300"/>
        <end position="318"/>
    </location>
</feature>
<dbReference type="GO" id="GO:0005886">
    <property type="term" value="C:plasma membrane"/>
    <property type="evidence" value="ECO:0007669"/>
    <property type="project" value="UniProtKB-SubCell"/>
</dbReference>